<protein>
    <submittedName>
        <fullName evidence="1">Zinc finger protein</fullName>
    </submittedName>
</protein>
<reference evidence="1" key="1">
    <citation type="submission" date="2022-04" db="EMBL/GenBank/DDBJ databases">
        <title>Chromosome-scale genome assembly of Holotrichia oblita Faldermann.</title>
        <authorList>
            <person name="Rongchong L."/>
        </authorList>
    </citation>
    <scope>NUCLEOTIDE SEQUENCE</scope>
    <source>
        <strain evidence="1">81SQS9</strain>
    </source>
</reference>
<dbReference type="Proteomes" id="UP001056778">
    <property type="component" value="Chromosome 2"/>
</dbReference>
<accession>A0ACB9TLM7</accession>
<evidence type="ECO:0000313" key="1">
    <source>
        <dbReference type="EMBL" id="KAI4467682.1"/>
    </source>
</evidence>
<gene>
    <name evidence="1" type="ORF">MML48_2g00000970</name>
</gene>
<sequence length="551" mass="63280">MVSDHETVGMKTDPNSNKTGNVWTTNADLPQLTHDECSILSHLEPSEKGLPNNLEVSQNMEFIVFPNTDYKLTIPFNSLVKGNQIKAPIKKASQDDEKSKTSCELNYIFCDLCPFLCTTEKRLTDHIHNVHQNGNTVKSTKLKCPACINIFYHKMSLRSHLINDHLVTNPDLNKIMGMILKKRETDKIVVSKGSLKQSDIAINCKNELDLKYTDKLSKLSSEKILSEEKVPGVNEMLPSNLLSSEINDAPIVNLPTVDITPNNTEKMFNNYIKKHSLAKFLDKKMQKCTIPQCKVKLQNMEKLSYHIKCHMDTCFMCPECNELFSFWKPLTGHLWRLHKIDMELYSCDKCEYKTFNFGHLNNVHKLIHSDTKPFVCNVCLRGFKNSKQLRNHKSTHKQKTEKTPSFVCDVCAKSFSDKRQLRIHTDGVHMKIKPFLCNFCGYKGSTKSSLRMHMRQHTGEKPFSCDSCSYTTADHNSMRRHKLRHTGEKPYKCVHCDYACIQSSTYKVHLKTKHPGLEKDLLYSCPDCAFRSINKDIFNTHLLTVHKLKPG</sequence>
<keyword evidence="2" id="KW-1185">Reference proteome</keyword>
<organism evidence="1 2">
    <name type="scientific">Holotrichia oblita</name>
    <name type="common">Chafer beetle</name>
    <dbReference type="NCBI Taxonomy" id="644536"/>
    <lineage>
        <taxon>Eukaryota</taxon>
        <taxon>Metazoa</taxon>
        <taxon>Ecdysozoa</taxon>
        <taxon>Arthropoda</taxon>
        <taxon>Hexapoda</taxon>
        <taxon>Insecta</taxon>
        <taxon>Pterygota</taxon>
        <taxon>Neoptera</taxon>
        <taxon>Endopterygota</taxon>
        <taxon>Coleoptera</taxon>
        <taxon>Polyphaga</taxon>
        <taxon>Scarabaeiformia</taxon>
        <taxon>Scarabaeidae</taxon>
        <taxon>Melolonthinae</taxon>
        <taxon>Holotrichia</taxon>
    </lineage>
</organism>
<evidence type="ECO:0000313" key="2">
    <source>
        <dbReference type="Proteomes" id="UP001056778"/>
    </source>
</evidence>
<dbReference type="EMBL" id="CM043016">
    <property type="protein sequence ID" value="KAI4467682.1"/>
    <property type="molecule type" value="Genomic_DNA"/>
</dbReference>
<comment type="caution">
    <text evidence="1">The sequence shown here is derived from an EMBL/GenBank/DDBJ whole genome shotgun (WGS) entry which is preliminary data.</text>
</comment>
<proteinExistence type="predicted"/>
<name>A0ACB9TLM7_HOLOL</name>